<reference evidence="3 4" key="1">
    <citation type="submission" date="2019-05" db="EMBL/GenBank/DDBJ databases">
        <title>The compact genome of Giardia muris reveals important steps in the evolution of intestinal protozoan parasites.</title>
        <authorList>
            <person name="Xu F."/>
            <person name="Jimenez-Gonzalez A."/>
            <person name="Einarsson E."/>
            <person name="Astvaldsson A."/>
            <person name="Peirasmaki D."/>
            <person name="Eckmann L."/>
            <person name="Andersson J.O."/>
            <person name="Svard S.G."/>
            <person name="Jerlstrom-Hultqvist J."/>
        </authorList>
    </citation>
    <scope>NUCLEOTIDE SEQUENCE [LARGE SCALE GENOMIC DNA]</scope>
    <source>
        <strain evidence="3 4">Roberts-Thomson</strain>
    </source>
</reference>
<evidence type="ECO:0000313" key="4">
    <source>
        <dbReference type="Proteomes" id="UP000315496"/>
    </source>
</evidence>
<dbReference type="VEuPathDB" id="GiardiaDB:GMRT_10942"/>
<feature type="coiled-coil region" evidence="1">
    <location>
        <begin position="548"/>
        <end position="575"/>
    </location>
</feature>
<sequence>MLPTELCARRELPRPSGTEFPLAYAVPQELPRQSNDSSTDDPSTVPGPDDPPVPLELTATNISVIVGDAESLEEKCRRLETAYLELVDVNDRLVKYLTKAKCAVRKLRARQKDQEREAEATSAVLRTVAICALELEHGKVFTDYAEYSAFISRLAEARLQADAALVEKDKVISERTRELDDLRNQLVDEIDNVAEAKLRADEAAATADGLREQLEVLALQRDEALQHYAAKQDESEKRTELLAMGLQERDQELAQLSAGREKLETEYTELRAAYNDLEAKFSNVKNNAELLLLYQKEELNETRQELASLREQSSTMEDSMNEHVRMLEKELADLRGELSSLKEERASLTTQIEGLTLSAQQLQGTVQNLTSQNDQLEHLLEDRDEELTALNERCIGYEVAFGEKGEELEKARASLKQVVEEYTQAAERSQERIAEQQQRIVDLEHQIEQLQLRASAHSLCLQTSDAPSATPSLATSLLAVTERSNPLVPLQASDSLTTACQSAVHELPDRESLERLVASLTLELVALRGHSSAIQPSISLDRDTTVLVSSLSLELESLRIDNSRLRDRIGNLELELGQISALTLGTDTTRTQGGRKVKRGICGPIMVMRPAGRLSRSSSRRGSVVLSDTESSSMSATDDSLTQSMGKSLTRSQLRTKEKREIAALEERLSDTTLLLAARENEFRLLDDRCRDAERALEVTRQNYDRLVEEHDKTIENARITQEELTNANVRLREELERAKKEVETLKAFVRTPVFADSLTISASMKTPTLPPRQVASPGMSRLPGPSSLAQVTTASLNSSADDQGIYSLCLSKDQPSTGEPDQIPMFPTATQPVEGGLACRVMRQPNEYEEIELSDVEDYELVNIYSHLTDIEEELLGLLTSASLLTETSNTEAEIDGSLEAGSIPLTPSTRSGPSEAEAARVLADLKALRKRISNYAVFRERRGRMRDESKGK</sequence>
<gene>
    <name evidence="3" type="ORF">GMRT_10942</name>
</gene>
<dbReference type="OrthoDB" id="10255047at2759"/>
<proteinExistence type="predicted"/>
<dbReference type="AlphaFoldDB" id="A0A4Z1TB16"/>
<name>A0A4Z1TB16_GIAMU</name>
<organism evidence="3 4">
    <name type="scientific">Giardia muris</name>
    <dbReference type="NCBI Taxonomy" id="5742"/>
    <lineage>
        <taxon>Eukaryota</taxon>
        <taxon>Metamonada</taxon>
        <taxon>Diplomonadida</taxon>
        <taxon>Hexamitidae</taxon>
        <taxon>Giardiinae</taxon>
        <taxon>Giardia</taxon>
    </lineage>
</organism>
<dbReference type="Gene3D" id="1.10.287.1490">
    <property type="match status" value="1"/>
</dbReference>
<evidence type="ECO:0000256" key="2">
    <source>
        <dbReference type="SAM" id="MobiDB-lite"/>
    </source>
</evidence>
<comment type="caution">
    <text evidence="3">The sequence shown here is derived from an EMBL/GenBank/DDBJ whole genome shotgun (WGS) entry which is preliminary data.</text>
</comment>
<feature type="compositionally biased region" description="Polar residues" evidence="2">
    <location>
        <begin position="628"/>
        <end position="653"/>
    </location>
</feature>
<dbReference type="PANTHER" id="PTHR43941">
    <property type="entry name" value="STRUCTURAL MAINTENANCE OF CHROMOSOMES PROTEIN 2"/>
    <property type="match status" value="1"/>
</dbReference>
<dbReference type="GO" id="GO:0003682">
    <property type="term" value="F:chromatin binding"/>
    <property type="evidence" value="ECO:0007669"/>
    <property type="project" value="TreeGrafter"/>
</dbReference>
<feature type="compositionally biased region" description="Low complexity" evidence="2">
    <location>
        <begin position="612"/>
        <end position="627"/>
    </location>
</feature>
<dbReference type="GO" id="GO:0000796">
    <property type="term" value="C:condensin complex"/>
    <property type="evidence" value="ECO:0007669"/>
    <property type="project" value="TreeGrafter"/>
</dbReference>
<feature type="compositionally biased region" description="Polar residues" evidence="2">
    <location>
        <begin position="31"/>
        <end position="42"/>
    </location>
</feature>
<dbReference type="GO" id="GO:0000785">
    <property type="term" value="C:chromatin"/>
    <property type="evidence" value="ECO:0007669"/>
    <property type="project" value="TreeGrafter"/>
</dbReference>
<protein>
    <submittedName>
        <fullName evidence="3">Coiled-coil protein</fullName>
    </submittedName>
</protein>
<accession>A0A4Z1TB16</accession>
<dbReference type="EMBL" id="VDLU01000001">
    <property type="protein sequence ID" value="TNJ30437.1"/>
    <property type="molecule type" value="Genomic_DNA"/>
</dbReference>
<feature type="region of interest" description="Disordered" evidence="2">
    <location>
        <begin position="612"/>
        <end position="653"/>
    </location>
</feature>
<feature type="region of interest" description="Disordered" evidence="2">
    <location>
        <begin position="766"/>
        <end position="787"/>
    </location>
</feature>
<dbReference type="PANTHER" id="PTHR43941:SF1">
    <property type="entry name" value="STRUCTURAL MAINTENANCE OF CHROMOSOMES PROTEIN 2"/>
    <property type="match status" value="1"/>
</dbReference>
<dbReference type="Proteomes" id="UP000315496">
    <property type="component" value="Chromosome 1"/>
</dbReference>
<dbReference type="GO" id="GO:0000793">
    <property type="term" value="C:condensed chromosome"/>
    <property type="evidence" value="ECO:0007669"/>
    <property type="project" value="TreeGrafter"/>
</dbReference>
<evidence type="ECO:0000313" key="3">
    <source>
        <dbReference type="EMBL" id="TNJ30437.1"/>
    </source>
</evidence>
<dbReference type="GO" id="GO:0007076">
    <property type="term" value="P:mitotic chromosome condensation"/>
    <property type="evidence" value="ECO:0007669"/>
    <property type="project" value="TreeGrafter"/>
</dbReference>
<feature type="coiled-coil region" evidence="1">
    <location>
        <begin position="69"/>
        <end position="117"/>
    </location>
</feature>
<feature type="coiled-coil region" evidence="1">
    <location>
        <begin position="172"/>
        <end position="453"/>
    </location>
</feature>
<keyword evidence="1" id="KW-0175">Coiled coil</keyword>
<feature type="region of interest" description="Disordered" evidence="2">
    <location>
        <begin position="1"/>
        <end position="53"/>
    </location>
</feature>
<evidence type="ECO:0000256" key="1">
    <source>
        <dbReference type="SAM" id="Coils"/>
    </source>
</evidence>
<keyword evidence="4" id="KW-1185">Reference proteome</keyword>
<feature type="coiled-coil region" evidence="1">
    <location>
        <begin position="655"/>
        <end position="749"/>
    </location>
</feature>